<sequence>RQEEILNLLKDTLERSSRKPKRLLIMGDLNVNTANLPTTSSL</sequence>
<dbReference type="AlphaFoldDB" id="A0A9N9JUC0"/>
<comment type="caution">
    <text evidence="1">The sequence shown here is derived from an EMBL/GenBank/DDBJ whole genome shotgun (WGS) entry which is preliminary data.</text>
</comment>
<accession>A0A9N9JUC0</accession>
<name>A0A9N9JUC0_9GLOM</name>
<organism evidence="1 2">
    <name type="scientific">Dentiscutata erythropus</name>
    <dbReference type="NCBI Taxonomy" id="1348616"/>
    <lineage>
        <taxon>Eukaryota</taxon>
        <taxon>Fungi</taxon>
        <taxon>Fungi incertae sedis</taxon>
        <taxon>Mucoromycota</taxon>
        <taxon>Glomeromycotina</taxon>
        <taxon>Glomeromycetes</taxon>
        <taxon>Diversisporales</taxon>
        <taxon>Gigasporaceae</taxon>
        <taxon>Dentiscutata</taxon>
    </lineage>
</organism>
<gene>
    <name evidence="1" type="ORF">DERYTH_LOCUS22729</name>
</gene>
<reference evidence="1" key="1">
    <citation type="submission" date="2021-06" db="EMBL/GenBank/DDBJ databases">
        <authorList>
            <person name="Kallberg Y."/>
            <person name="Tangrot J."/>
            <person name="Rosling A."/>
        </authorList>
    </citation>
    <scope>NUCLEOTIDE SEQUENCE</scope>
    <source>
        <strain evidence="1">MA453B</strain>
    </source>
</reference>
<dbReference type="Proteomes" id="UP000789405">
    <property type="component" value="Unassembled WGS sequence"/>
</dbReference>
<evidence type="ECO:0000313" key="1">
    <source>
        <dbReference type="EMBL" id="CAG8797721.1"/>
    </source>
</evidence>
<feature type="non-terminal residue" evidence="1">
    <location>
        <position position="1"/>
    </location>
</feature>
<dbReference type="EMBL" id="CAJVPY010032396">
    <property type="protein sequence ID" value="CAG8797721.1"/>
    <property type="molecule type" value="Genomic_DNA"/>
</dbReference>
<feature type="non-terminal residue" evidence="1">
    <location>
        <position position="42"/>
    </location>
</feature>
<keyword evidence="2" id="KW-1185">Reference proteome</keyword>
<evidence type="ECO:0000313" key="2">
    <source>
        <dbReference type="Proteomes" id="UP000789405"/>
    </source>
</evidence>
<proteinExistence type="predicted"/>
<protein>
    <submittedName>
        <fullName evidence="1">4415_t:CDS:1</fullName>
    </submittedName>
</protein>